<evidence type="ECO:0000313" key="8">
    <source>
        <dbReference type="Proteomes" id="UP001597545"/>
    </source>
</evidence>
<accession>A0ABW5KEL7</accession>
<dbReference type="InterPro" id="IPR014284">
    <property type="entry name" value="RNA_pol_sigma-70_dom"/>
</dbReference>
<dbReference type="PANTHER" id="PTHR43133:SF46">
    <property type="entry name" value="RNA POLYMERASE SIGMA-70 FACTOR ECF SUBFAMILY"/>
    <property type="match status" value="1"/>
</dbReference>
<organism evidence="7 8">
    <name type="scientific">Sphingobacterium suaedae</name>
    <dbReference type="NCBI Taxonomy" id="1686402"/>
    <lineage>
        <taxon>Bacteria</taxon>
        <taxon>Pseudomonadati</taxon>
        <taxon>Bacteroidota</taxon>
        <taxon>Sphingobacteriia</taxon>
        <taxon>Sphingobacteriales</taxon>
        <taxon>Sphingobacteriaceae</taxon>
        <taxon>Sphingobacterium</taxon>
    </lineage>
</organism>
<evidence type="ECO:0000256" key="3">
    <source>
        <dbReference type="ARBA" id="ARBA00023082"/>
    </source>
</evidence>
<protein>
    <submittedName>
        <fullName evidence="7">RNA polymerase sigma factor</fullName>
    </submittedName>
</protein>
<dbReference type="Gene3D" id="1.10.10.10">
    <property type="entry name" value="Winged helix-like DNA-binding domain superfamily/Winged helix DNA-binding domain"/>
    <property type="match status" value="1"/>
</dbReference>
<evidence type="ECO:0000313" key="7">
    <source>
        <dbReference type="EMBL" id="MFD2547412.1"/>
    </source>
</evidence>
<dbReference type="SUPFAM" id="SSF88946">
    <property type="entry name" value="Sigma2 domain of RNA polymerase sigma factors"/>
    <property type="match status" value="1"/>
</dbReference>
<dbReference type="NCBIfam" id="TIGR02985">
    <property type="entry name" value="Sig70_bacteroi1"/>
    <property type="match status" value="1"/>
</dbReference>
<keyword evidence="4" id="KW-0804">Transcription</keyword>
<keyword evidence="8" id="KW-1185">Reference proteome</keyword>
<dbReference type="Pfam" id="PF08281">
    <property type="entry name" value="Sigma70_r4_2"/>
    <property type="match status" value="1"/>
</dbReference>
<dbReference type="InterPro" id="IPR013249">
    <property type="entry name" value="RNA_pol_sigma70_r4_t2"/>
</dbReference>
<dbReference type="Proteomes" id="UP001597545">
    <property type="component" value="Unassembled WGS sequence"/>
</dbReference>
<comment type="similarity">
    <text evidence="1">Belongs to the sigma-70 factor family. ECF subfamily.</text>
</comment>
<evidence type="ECO:0000259" key="6">
    <source>
        <dbReference type="Pfam" id="PF08281"/>
    </source>
</evidence>
<evidence type="ECO:0000259" key="5">
    <source>
        <dbReference type="Pfam" id="PF04542"/>
    </source>
</evidence>
<dbReference type="InterPro" id="IPR013325">
    <property type="entry name" value="RNA_pol_sigma_r2"/>
</dbReference>
<feature type="domain" description="RNA polymerase sigma factor 70 region 4 type 2" evidence="6">
    <location>
        <begin position="118"/>
        <end position="163"/>
    </location>
</feature>
<evidence type="ECO:0000256" key="1">
    <source>
        <dbReference type="ARBA" id="ARBA00010641"/>
    </source>
</evidence>
<dbReference type="InterPro" id="IPR036388">
    <property type="entry name" value="WH-like_DNA-bd_sf"/>
</dbReference>
<keyword evidence="3" id="KW-0731">Sigma factor</keyword>
<sequence>MQELIDRLRDGDETAFQMFFYQHKDALYNYAQLHLRDEAVAADVVQEVFIKFWNHVEHVDPQQNVRAYLYTIARHTVFEELRKRLQFQHYADYALHHIAACVNNNEETVYVHDLEKLYQEAIARLPEQRQKIFRLSKLEHLSHDEIADLLQISKNTVRDQLVKGNKFVKDYILKRSSFLTLALLFIEIL</sequence>
<keyword evidence="2" id="KW-0805">Transcription regulation</keyword>
<gene>
    <name evidence="7" type="ORF">ACFSR5_07105</name>
</gene>
<evidence type="ECO:0000256" key="4">
    <source>
        <dbReference type="ARBA" id="ARBA00023163"/>
    </source>
</evidence>
<comment type="caution">
    <text evidence="7">The sequence shown here is derived from an EMBL/GenBank/DDBJ whole genome shotgun (WGS) entry which is preliminary data.</text>
</comment>
<evidence type="ECO:0000256" key="2">
    <source>
        <dbReference type="ARBA" id="ARBA00023015"/>
    </source>
</evidence>
<proteinExistence type="inferred from homology"/>
<dbReference type="InterPro" id="IPR039425">
    <property type="entry name" value="RNA_pol_sigma-70-like"/>
</dbReference>
<feature type="domain" description="RNA polymerase sigma-70 region 2" evidence="5">
    <location>
        <begin position="22"/>
        <end position="84"/>
    </location>
</feature>
<dbReference type="InterPro" id="IPR007627">
    <property type="entry name" value="RNA_pol_sigma70_r2"/>
</dbReference>
<dbReference type="InterPro" id="IPR013324">
    <property type="entry name" value="RNA_pol_sigma_r3/r4-like"/>
</dbReference>
<dbReference type="Gene3D" id="1.10.1740.10">
    <property type="match status" value="1"/>
</dbReference>
<reference evidence="8" key="1">
    <citation type="journal article" date="2019" name="Int. J. Syst. Evol. Microbiol.">
        <title>The Global Catalogue of Microorganisms (GCM) 10K type strain sequencing project: providing services to taxonomists for standard genome sequencing and annotation.</title>
        <authorList>
            <consortium name="The Broad Institute Genomics Platform"/>
            <consortium name="The Broad Institute Genome Sequencing Center for Infectious Disease"/>
            <person name="Wu L."/>
            <person name="Ma J."/>
        </authorList>
    </citation>
    <scope>NUCLEOTIDE SEQUENCE [LARGE SCALE GENOMIC DNA]</scope>
    <source>
        <strain evidence="8">KCTC 42662</strain>
    </source>
</reference>
<dbReference type="Pfam" id="PF04542">
    <property type="entry name" value="Sigma70_r2"/>
    <property type="match status" value="1"/>
</dbReference>
<dbReference type="InterPro" id="IPR014327">
    <property type="entry name" value="RNA_pol_sigma70_bacteroid"/>
</dbReference>
<name>A0ABW5KEL7_9SPHI</name>
<dbReference type="NCBIfam" id="TIGR02937">
    <property type="entry name" value="sigma70-ECF"/>
    <property type="match status" value="1"/>
</dbReference>
<dbReference type="RefSeq" id="WP_380902143.1">
    <property type="nucleotide sequence ID" value="NZ_JBHUEG010000007.1"/>
</dbReference>
<dbReference type="PANTHER" id="PTHR43133">
    <property type="entry name" value="RNA POLYMERASE ECF-TYPE SIGMA FACTO"/>
    <property type="match status" value="1"/>
</dbReference>
<dbReference type="EMBL" id="JBHULR010000003">
    <property type="protein sequence ID" value="MFD2547412.1"/>
    <property type="molecule type" value="Genomic_DNA"/>
</dbReference>
<dbReference type="SUPFAM" id="SSF88659">
    <property type="entry name" value="Sigma3 and sigma4 domains of RNA polymerase sigma factors"/>
    <property type="match status" value="1"/>
</dbReference>